<evidence type="ECO:0000313" key="3">
    <source>
        <dbReference type="Proteomes" id="UP001331761"/>
    </source>
</evidence>
<reference evidence="2 3" key="1">
    <citation type="submission" date="2019-10" db="EMBL/GenBank/DDBJ databases">
        <title>Assembly and Annotation for the nematode Trichostrongylus colubriformis.</title>
        <authorList>
            <person name="Martin J."/>
        </authorList>
    </citation>
    <scope>NUCLEOTIDE SEQUENCE [LARGE SCALE GENOMIC DNA]</scope>
    <source>
        <strain evidence="2">G859</strain>
        <tissue evidence="2">Whole worm</tissue>
    </source>
</reference>
<protein>
    <submittedName>
        <fullName evidence="2">Uncharacterized protein</fullName>
    </submittedName>
</protein>
<organism evidence="2 3">
    <name type="scientific">Trichostrongylus colubriformis</name>
    <name type="common">Black scour worm</name>
    <dbReference type="NCBI Taxonomy" id="6319"/>
    <lineage>
        <taxon>Eukaryota</taxon>
        <taxon>Metazoa</taxon>
        <taxon>Ecdysozoa</taxon>
        <taxon>Nematoda</taxon>
        <taxon>Chromadorea</taxon>
        <taxon>Rhabditida</taxon>
        <taxon>Rhabditina</taxon>
        <taxon>Rhabditomorpha</taxon>
        <taxon>Strongyloidea</taxon>
        <taxon>Trichostrongylidae</taxon>
        <taxon>Trichostrongylus</taxon>
    </lineage>
</organism>
<keyword evidence="3" id="KW-1185">Reference proteome</keyword>
<feature type="compositionally biased region" description="Polar residues" evidence="1">
    <location>
        <begin position="1"/>
        <end position="19"/>
    </location>
</feature>
<dbReference type="Proteomes" id="UP001331761">
    <property type="component" value="Unassembled WGS sequence"/>
</dbReference>
<proteinExistence type="predicted"/>
<name>A0AAN8F138_TRICO</name>
<evidence type="ECO:0000313" key="2">
    <source>
        <dbReference type="EMBL" id="KAK5968660.1"/>
    </source>
</evidence>
<comment type="caution">
    <text evidence="2">The sequence shown here is derived from an EMBL/GenBank/DDBJ whole genome shotgun (WGS) entry which is preliminary data.</text>
</comment>
<feature type="region of interest" description="Disordered" evidence="1">
    <location>
        <begin position="1"/>
        <end position="34"/>
    </location>
</feature>
<accession>A0AAN8F138</accession>
<evidence type="ECO:0000256" key="1">
    <source>
        <dbReference type="SAM" id="MobiDB-lite"/>
    </source>
</evidence>
<dbReference type="AlphaFoldDB" id="A0AAN8F138"/>
<sequence>MRAEQQQSKMKRSPSQSIASTSTEDDSDSSQIVSVQDQVVMYNGGSNTSNGGSDSRVALINKLERELTDAQLCNLRLNAKIGTLVSDGNATIKKEVLDLKVSISGSVQRC</sequence>
<gene>
    <name evidence="2" type="ORF">GCK32_007702</name>
</gene>
<dbReference type="EMBL" id="WIXE01021123">
    <property type="protein sequence ID" value="KAK5968660.1"/>
    <property type="molecule type" value="Genomic_DNA"/>
</dbReference>